<protein>
    <submittedName>
        <fullName evidence="6">Response regulator receiver domain-containing protein</fullName>
    </submittedName>
</protein>
<keyword evidence="1 4" id="KW-0597">Phosphoprotein</keyword>
<dbReference type="Gene3D" id="3.40.50.2300">
    <property type="match status" value="1"/>
</dbReference>
<evidence type="ECO:0000256" key="4">
    <source>
        <dbReference type="PROSITE-ProRule" id="PRU00169"/>
    </source>
</evidence>
<name>A0A2S3UPM1_9HYPH</name>
<reference evidence="6 7" key="1">
    <citation type="submission" date="2018-01" db="EMBL/GenBank/DDBJ databases">
        <title>Genomic Encyclopedia of Archaeal and Bacterial Type Strains, Phase II (KMG-II): from individual species to whole genera.</title>
        <authorList>
            <person name="Goeker M."/>
        </authorList>
    </citation>
    <scope>NUCLEOTIDE SEQUENCE [LARGE SCALE GENOMIC DNA]</scope>
    <source>
        <strain evidence="6 7">DSM 17023</strain>
    </source>
</reference>
<dbReference type="EMBL" id="PPCN01000008">
    <property type="protein sequence ID" value="POF29624.1"/>
    <property type="molecule type" value="Genomic_DNA"/>
</dbReference>
<dbReference type="InterPro" id="IPR011006">
    <property type="entry name" value="CheY-like_superfamily"/>
</dbReference>
<dbReference type="InterPro" id="IPR050595">
    <property type="entry name" value="Bact_response_regulator"/>
</dbReference>
<dbReference type="AlphaFoldDB" id="A0A2S3UPM1"/>
<evidence type="ECO:0000313" key="7">
    <source>
        <dbReference type="Proteomes" id="UP000236959"/>
    </source>
</evidence>
<keyword evidence="3" id="KW-0804">Transcription</keyword>
<evidence type="ECO:0000313" key="6">
    <source>
        <dbReference type="EMBL" id="POF29624.1"/>
    </source>
</evidence>
<keyword evidence="2" id="KW-0805">Transcription regulation</keyword>
<dbReference type="Proteomes" id="UP000236959">
    <property type="component" value="Unassembled WGS sequence"/>
</dbReference>
<sequence length="121" mass="13394">MLKALYVDDDEDIATIVEMCLDLDGAYEVRCVMSGREALNTAREWKPDVILLDFMMPEMDGPTTFRYLKKDSETAEIPVIFITAKSMQEDIAKLEALGAVGVISKPFDPTSLAGEIKAMLA</sequence>
<dbReference type="CDD" id="cd17552">
    <property type="entry name" value="REC_RR468-like"/>
    <property type="match status" value="1"/>
</dbReference>
<comment type="caution">
    <text evidence="6">The sequence shown here is derived from an EMBL/GenBank/DDBJ whole genome shotgun (WGS) entry which is preliminary data.</text>
</comment>
<evidence type="ECO:0000256" key="1">
    <source>
        <dbReference type="ARBA" id="ARBA00022553"/>
    </source>
</evidence>
<evidence type="ECO:0000256" key="2">
    <source>
        <dbReference type="ARBA" id="ARBA00023015"/>
    </source>
</evidence>
<dbReference type="InterPro" id="IPR001789">
    <property type="entry name" value="Sig_transdc_resp-reg_receiver"/>
</dbReference>
<accession>A0A2S3UPM1</accession>
<dbReference type="Pfam" id="PF00072">
    <property type="entry name" value="Response_reg"/>
    <property type="match status" value="1"/>
</dbReference>
<keyword evidence="7" id="KW-1185">Reference proteome</keyword>
<dbReference type="PANTHER" id="PTHR44591:SF3">
    <property type="entry name" value="RESPONSE REGULATORY DOMAIN-CONTAINING PROTEIN"/>
    <property type="match status" value="1"/>
</dbReference>
<dbReference type="SMART" id="SM00448">
    <property type="entry name" value="REC"/>
    <property type="match status" value="1"/>
</dbReference>
<dbReference type="PANTHER" id="PTHR44591">
    <property type="entry name" value="STRESS RESPONSE REGULATOR PROTEIN 1"/>
    <property type="match status" value="1"/>
</dbReference>
<dbReference type="GO" id="GO:0000160">
    <property type="term" value="P:phosphorelay signal transduction system"/>
    <property type="evidence" value="ECO:0007669"/>
    <property type="project" value="InterPro"/>
</dbReference>
<dbReference type="RefSeq" id="WP_103223689.1">
    <property type="nucleotide sequence ID" value="NZ_PPCN01000008.1"/>
</dbReference>
<dbReference type="OrthoDB" id="9800897at2"/>
<proteinExistence type="predicted"/>
<feature type="modified residue" description="4-aspartylphosphate" evidence="4">
    <location>
        <position position="53"/>
    </location>
</feature>
<dbReference type="SUPFAM" id="SSF52172">
    <property type="entry name" value="CheY-like"/>
    <property type="match status" value="1"/>
</dbReference>
<dbReference type="PROSITE" id="PS50110">
    <property type="entry name" value="RESPONSE_REGULATORY"/>
    <property type="match status" value="1"/>
</dbReference>
<gene>
    <name evidence="6" type="ORF">CLV41_10847</name>
</gene>
<evidence type="ECO:0000256" key="3">
    <source>
        <dbReference type="ARBA" id="ARBA00023163"/>
    </source>
</evidence>
<organism evidence="6 7">
    <name type="scientific">Roseibium marinum</name>
    <dbReference type="NCBI Taxonomy" id="281252"/>
    <lineage>
        <taxon>Bacteria</taxon>
        <taxon>Pseudomonadati</taxon>
        <taxon>Pseudomonadota</taxon>
        <taxon>Alphaproteobacteria</taxon>
        <taxon>Hyphomicrobiales</taxon>
        <taxon>Stappiaceae</taxon>
        <taxon>Roseibium</taxon>
    </lineage>
</organism>
<feature type="domain" description="Response regulatory" evidence="5">
    <location>
        <begin position="3"/>
        <end position="120"/>
    </location>
</feature>
<evidence type="ECO:0000259" key="5">
    <source>
        <dbReference type="PROSITE" id="PS50110"/>
    </source>
</evidence>